<dbReference type="InterPro" id="IPR013078">
    <property type="entry name" value="His_Pase_superF_clade-1"/>
</dbReference>
<gene>
    <name evidence="1" type="ORF">RAG0_15337</name>
</gene>
<reference evidence="2" key="1">
    <citation type="submission" date="2016-03" db="EMBL/GenBank/DDBJ databases">
        <authorList>
            <person name="Guldener U."/>
        </authorList>
    </citation>
    <scope>NUCLEOTIDE SEQUENCE [LARGE SCALE GENOMIC DNA]</scope>
    <source>
        <strain evidence="2">04CH-RAC-A.6.1</strain>
    </source>
</reference>
<dbReference type="SUPFAM" id="SSF53254">
    <property type="entry name" value="Phosphoglycerate mutase-like"/>
    <property type="match status" value="1"/>
</dbReference>
<dbReference type="PANTHER" id="PTHR48100">
    <property type="entry name" value="BROAD-SPECIFICITY PHOSPHATASE YOR283W-RELATED"/>
    <property type="match status" value="1"/>
</dbReference>
<evidence type="ECO:0000313" key="2">
    <source>
        <dbReference type="Proteomes" id="UP000178912"/>
    </source>
</evidence>
<dbReference type="InterPro" id="IPR029033">
    <property type="entry name" value="His_PPase_superfam"/>
</dbReference>
<organism evidence="1 2">
    <name type="scientific">Rhynchosporium agropyri</name>
    <dbReference type="NCBI Taxonomy" id="914238"/>
    <lineage>
        <taxon>Eukaryota</taxon>
        <taxon>Fungi</taxon>
        <taxon>Dikarya</taxon>
        <taxon>Ascomycota</taxon>
        <taxon>Pezizomycotina</taxon>
        <taxon>Leotiomycetes</taxon>
        <taxon>Helotiales</taxon>
        <taxon>Ploettnerulaceae</taxon>
        <taxon>Rhynchosporium</taxon>
    </lineage>
</organism>
<keyword evidence="2" id="KW-1185">Reference proteome</keyword>
<evidence type="ECO:0000313" key="1">
    <source>
        <dbReference type="EMBL" id="CZT11065.1"/>
    </source>
</evidence>
<dbReference type="OrthoDB" id="496981at2759"/>
<dbReference type="Gene3D" id="3.40.50.1240">
    <property type="entry name" value="Phosphoglycerate mutase-like"/>
    <property type="match status" value="1"/>
</dbReference>
<dbReference type="CDD" id="cd07067">
    <property type="entry name" value="HP_PGM_like"/>
    <property type="match status" value="1"/>
</dbReference>
<protein>
    <recommendedName>
        <fullName evidence="3">Phosphoglycerate mutase family protein</fullName>
    </recommendedName>
</protein>
<proteinExistence type="predicted"/>
<dbReference type="SMART" id="SM00855">
    <property type="entry name" value="PGAM"/>
    <property type="match status" value="1"/>
</dbReference>
<dbReference type="InterPro" id="IPR050275">
    <property type="entry name" value="PGM_Phosphatase"/>
</dbReference>
<dbReference type="EMBL" id="FJUX01000136">
    <property type="protein sequence ID" value="CZT11065.1"/>
    <property type="molecule type" value="Genomic_DNA"/>
</dbReference>
<dbReference type="GO" id="GO:0016791">
    <property type="term" value="F:phosphatase activity"/>
    <property type="evidence" value="ECO:0007669"/>
    <property type="project" value="TreeGrafter"/>
</dbReference>
<dbReference type="GO" id="GO:0005737">
    <property type="term" value="C:cytoplasm"/>
    <property type="evidence" value="ECO:0007669"/>
    <property type="project" value="TreeGrafter"/>
</dbReference>
<dbReference type="Proteomes" id="UP000178912">
    <property type="component" value="Unassembled WGS sequence"/>
</dbReference>
<dbReference type="PANTHER" id="PTHR48100:SF54">
    <property type="entry name" value="PHOSPHATASE SPAC5H10.03-RELATED"/>
    <property type="match status" value="1"/>
</dbReference>
<dbReference type="Pfam" id="PF00300">
    <property type="entry name" value="His_Phos_1"/>
    <property type="match status" value="1"/>
</dbReference>
<name>A0A1E1LKN7_9HELO</name>
<dbReference type="AlphaFoldDB" id="A0A1E1LKN7"/>
<sequence>MASPNVETRVYIHLIRHAQGKHNYNSRTTTPAVREALRAIHNPSLTERGEAEALDLRHRFPYMNELTHIICSPLLRTIQTAAIAFEPAIRAGIKPILIEDLRETGTGPTSTGTTLTKVLEGLGELGKCFDVSNMYEIWMVNSEVKYESEKRAKRFRMMLKQLTDVLNSHDPAIGLGPIKLHMWNGLTAAPLNNGRDIHVAVVTHAEILMKIIDEVKGDPNGRGYFWNAEFRTYEFRGAGNSEHGGHKPWDLLEIEESLESVHPSTQEEYLAERAKARELEASGVEHSAISKTSDAVLKENSVEKAKAGESKVSGVEIPAIANSVDVATEQNIVLRNGLSMAVLDPLLFERNPRI</sequence>
<accession>A0A1E1LKN7</accession>
<evidence type="ECO:0008006" key="3">
    <source>
        <dbReference type="Google" id="ProtNLM"/>
    </source>
</evidence>